<evidence type="ECO:0000259" key="3">
    <source>
        <dbReference type="SMART" id="SM00563"/>
    </source>
</evidence>
<dbReference type="RefSeq" id="WP_061775950.1">
    <property type="nucleotide sequence ID" value="NZ_AYZH01000004.1"/>
</dbReference>
<dbReference type="CDD" id="cd07989">
    <property type="entry name" value="LPLAT_AGPAT-like"/>
    <property type="match status" value="1"/>
</dbReference>
<dbReference type="PANTHER" id="PTHR10434">
    <property type="entry name" value="1-ACYL-SN-GLYCEROL-3-PHOSPHATE ACYLTRANSFERASE"/>
    <property type="match status" value="1"/>
</dbReference>
<dbReference type="InterPro" id="IPR002123">
    <property type="entry name" value="Plipid/glycerol_acylTrfase"/>
</dbReference>
<dbReference type="Pfam" id="PF01553">
    <property type="entry name" value="Acyltransferase"/>
    <property type="match status" value="1"/>
</dbReference>
<dbReference type="PANTHER" id="PTHR10434:SF40">
    <property type="entry name" value="1-ACYL-SN-GLYCEROL-3-PHOSPHATE ACYLTRANSFERASE"/>
    <property type="match status" value="1"/>
</dbReference>
<dbReference type="GO" id="GO:0006654">
    <property type="term" value="P:phosphatidic acid biosynthetic process"/>
    <property type="evidence" value="ECO:0007669"/>
    <property type="project" value="TreeGrafter"/>
</dbReference>
<evidence type="ECO:0000256" key="2">
    <source>
        <dbReference type="ARBA" id="ARBA00023315"/>
    </source>
</evidence>
<sequence length="218" mass="24781">MFYSFLRGIIRVLLFLINGRATYLHREDLPDGPYVLVGPHRTWFDPVYFALAASPRKFSFMAKEELFQNPILRWILVRVNGFSVNRDHPGPSAIKTPVRILRTGDLSLIMFPSGSRHSAELKGGAAVIAKMARVPLVPAVYQGPLTFKRLFSRQRVTVAFGKPITIDRKLKLDESGQKQIEQQMQAAFDNLDKEINPNFHYVDVTGEEQAAKQQNKLK</sequence>
<dbReference type="GO" id="GO:0003841">
    <property type="term" value="F:1-acylglycerol-3-phosphate O-acyltransferase activity"/>
    <property type="evidence" value="ECO:0007669"/>
    <property type="project" value="TreeGrafter"/>
</dbReference>
<evidence type="ECO:0000313" key="4">
    <source>
        <dbReference type="EMBL" id="KRN02776.1"/>
    </source>
</evidence>
<evidence type="ECO:0000313" key="5">
    <source>
        <dbReference type="Proteomes" id="UP000051589"/>
    </source>
</evidence>
<dbReference type="Proteomes" id="UP000051589">
    <property type="component" value="Unassembled WGS sequence"/>
</dbReference>
<gene>
    <name evidence="4" type="ORF">FD13_GL001495</name>
</gene>
<proteinExistence type="predicted"/>
<protein>
    <submittedName>
        <fullName evidence="4">1-acyl-sn-glycerol-3-phosphate acyltransferase</fullName>
    </submittedName>
</protein>
<name>A0A0R2DFG5_9LACO</name>
<dbReference type="STRING" id="1423803.FD13_GL001495"/>
<organism evidence="4 5">
    <name type="scientific">Levilactobacillus senmaizukei DSM 21775 = NBRC 103853</name>
    <dbReference type="NCBI Taxonomy" id="1423803"/>
    <lineage>
        <taxon>Bacteria</taxon>
        <taxon>Bacillati</taxon>
        <taxon>Bacillota</taxon>
        <taxon>Bacilli</taxon>
        <taxon>Lactobacillales</taxon>
        <taxon>Lactobacillaceae</taxon>
        <taxon>Levilactobacillus</taxon>
    </lineage>
</organism>
<comment type="caution">
    <text evidence="4">The sequence shown here is derived from an EMBL/GenBank/DDBJ whole genome shotgun (WGS) entry which is preliminary data.</text>
</comment>
<accession>A0A0R2DFG5</accession>
<keyword evidence="1 4" id="KW-0808">Transferase</keyword>
<dbReference type="PATRIC" id="fig|1423803.3.peg.1540"/>
<dbReference type="SMART" id="SM00563">
    <property type="entry name" value="PlsC"/>
    <property type="match status" value="1"/>
</dbReference>
<dbReference type="EMBL" id="AYZH01000004">
    <property type="protein sequence ID" value="KRN02776.1"/>
    <property type="molecule type" value="Genomic_DNA"/>
</dbReference>
<dbReference type="SUPFAM" id="SSF69593">
    <property type="entry name" value="Glycerol-3-phosphate (1)-acyltransferase"/>
    <property type="match status" value="1"/>
</dbReference>
<evidence type="ECO:0000256" key="1">
    <source>
        <dbReference type="ARBA" id="ARBA00022679"/>
    </source>
</evidence>
<dbReference type="AlphaFoldDB" id="A0A0R2DFG5"/>
<dbReference type="OrthoDB" id="9803035at2"/>
<reference evidence="4 5" key="1">
    <citation type="journal article" date="2015" name="Genome Announc.">
        <title>Expanding the biotechnology potential of lactobacilli through comparative genomics of 213 strains and associated genera.</title>
        <authorList>
            <person name="Sun Z."/>
            <person name="Harris H.M."/>
            <person name="McCann A."/>
            <person name="Guo C."/>
            <person name="Argimon S."/>
            <person name="Zhang W."/>
            <person name="Yang X."/>
            <person name="Jeffery I.B."/>
            <person name="Cooney J.C."/>
            <person name="Kagawa T.F."/>
            <person name="Liu W."/>
            <person name="Song Y."/>
            <person name="Salvetti E."/>
            <person name="Wrobel A."/>
            <person name="Rasinkangas P."/>
            <person name="Parkhill J."/>
            <person name="Rea M.C."/>
            <person name="O'Sullivan O."/>
            <person name="Ritari J."/>
            <person name="Douillard F.P."/>
            <person name="Paul Ross R."/>
            <person name="Yang R."/>
            <person name="Briner A.E."/>
            <person name="Felis G.E."/>
            <person name="de Vos W.M."/>
            <person name="Barrangou R."/>
            <person name="Klaenhammer T.R."/>
            <person name="Caufield P.W."/>
            <person name="Cui Y."/>
            <person name="Zhang H."/>
            <person name="O'Toole P.W."/>
        </authorList>
    </citation>
    <scope>NUCLEOTIDE SEQUENCE [LARGE SCALE GENOMIC DNA]</scope>
    <source>
        <strain evidence="4 5">DSM 21775</strain>
    </source>
</reference>
<feature type="domain" description="Phospholipid/glycerol acyltransferase" evidence="3">
    <location>
        <begin position="34"/>
        <end position="144"/>
    </location>
</feature>
<keyword evidence="2 4" id="KW-0012">Acyltransferase</keyword>
<keyword evidence="5" id="KW-1185">Reference proteome</keyword>